<keyword evidence="13 14" id="KW-0998">Cell outer membrane</keyword>
<evidence type="ECO:0000256" key="3">
    <source>
        <dbReference type="ARBA" id="ARBA00022448"/>
    </source>
</evidence>
<evidence type="ECO:0000259" key="17">
    <source>
        <dbReference type="SMART" id="SM00965"/>
    </source>
</evidence>
<protein>
    <submittedName>
        <fullName evidence="18">Outer membrane receptor for ferric coprogen and ferric-rhodotorulic acid</fullName>
    </submittedName>
</protein>
<dbReference type="AlphaFoldDB" id="A0A420WMY3"/>
<dbReference type="EMBL" id="RBIG01000001">
    <property type="protein sequence ID" value="RKQ72256.1"/>
    <property type="molecule type" value="Genomic_DNA"/>
</dbReference>
<keyword evidence="5" id="KW-0410">Iron transport</keyword>
<dbReference type="Pfam" id="PF00593">
    <property type="entry name" value="TonB_dep_Rec_b-barrel"/>
    <property type="match status" value="1"/>
</dbReference>
<organism evidence="18 19">
    <name type="scientific">Oceanibaculum indicum</name>
    <dbReference type="NCBI Taxonomy" id="526216"/>
    <lineage>
        <taxon>Bacteria</taxon>
        <taxon>Pseudomonadati</taxon>
        <taxon>Pseudomonadota</taxon>
        <taxon>Alphaproteobacteria</taxon>
        <taxon>Rhodospirillales</taxon>
        <taxon>Oceanibaculaceae</taxon>
        <taxon>Oceanibaculum</taxon>
    </lineage>
</organism>
<dbReference type="Gene3D" id="2.40.170.20">
    <property type="entry name" value="TonB-dependent receptor, beta-barrel domain"/>
    <property type="match status" value="1"/>
</dbReference>
<dbReference type="GO" id="GO:0009279">
    <property type="term" value="C:cell outer membrane"/>
    <property type="evidence" value="ECO:0007669"/>
    <property type="project" value="UniProtKB-SubCell"/>
</dbReference>
<evidence type="ECO:0000256" key="13">
    <source>
        <dbReference type="ARBA" id="ARBA00023237"/>
    </source>
</evidence>
<evidence type="ECO:0000256" key="4">
    <source>
        <dbReference type="ARBA" id="ARBA00022452"/>
    </source>
</evidence>
<dbReference type="InterPro" id="IPR011662">
    <property type="entry name" value="Secretin/TonB_short_N"/>
</dbReference>
<evidence type="ECO:0000256" key="6">
    <source>
        <dbReference type="ARBA" id="ARBA00022692"/>
    </source>
</evidence>
<dbReference type="SMART" id="SM00965">
    <property type="entry name" value="STN"/>
    <property type="match status" value="1"/>
</dbReference>
<feature type="domain" description="Secretin/TonB short N-terminal" evidence="17">
    <location>
        <begin position="78"/>
        <end position="129"/>
    </location>
</feature>
<dbReference type="Gene3D" id="2.170.130.10">
    <property type="entry name" value="TonB-dependent receptor, plug domain"/>
    <property type="match status" value="1"/>
</dbReference>
<reference evidence="18 19" key="1">
    <citation type="submission" date="2018-10" db="EMBL/GenBank/DDBJ databases">
        <title>Comparative analysis of microorganisms from saline springs in Andes Mountain Range, Colombia.</title>
        <authorList>
            <person name="Rubin E."/>
        </authorList>
    </citation>
    <scope>NUCLEOTIDE SEQUENCE [LARGE SCALE GENOMIC DNA]</scope>
    <source>
        <strain evidence="18 19">USBA 36</strain>
    </source>
</reference>
<evidence type="ECO:0000256" key="10">
    <source>
        <dbReference type="ARBA" id="ARBA00023077"/>
    </source>
</evidence>
<evidence type="ECO:0000256" key="8">
    <source>
        <dbReference type="ARBA" id="ARBA00023004"/>
    </source>
</evidence>
<evidence type="ECO:0000256" key="14">
    <source>
        <dbReference type="PROSITE-ProRule" id="PRU01360"/>
    </source>
</evidence>
<feature type="compositionally biased region" description="Basic and acidic residues" evidence="16">
    <location>
        <begin position="145"/>
        <end position="154"/>
    </location>
</feature>
<evidence type="ECO:0000256" key="11">
    <source>
        <dbReference type="ARBA" id="ARBA00023136"/>
    </source>
</evidence>
<dbReference type="OrthoDB" id="9760333at2"/>
<dbReference type="SUPFAM" id="SSF56935">
    <property type="entry name" value="Porins"/>
    <property type="match status" value="1"/>
</dbReference>
<dbReference type="Proteomes" id="UP000277424">
    <property type="component" value="Unassembled WGS sequence"/>
</dbReference>
<proteinExistence type="inferred from homology"/>
<dbReference type="InterPro" id="IPR012910">
    <property type="entry name" value="Plug_dom"/>
</dbReference>
<dbReference type="PROSITE" id="PS52016">
    <property type="entry name" value="TONB_DEPENDENT_REC_3"/>
    <property type="match status" value="1"/>
</dbReference>
<dbReference type="InterPro" id="IPR036942">
    <property type="entry name" value="Beta-barrel_TonB_sf"/>
</dbReference>
<dbReference type="InterPro" id="IPR037066">
    <property type="entry name" value="Plug_dom_sf"/>
</dbReference>
<dbReference type="Gene3D" id="3.55.50.30">
    <property type="match status" value="1"/>
</dbReference>
<evidence type="ECO:0000313" key="19">
    <source>
        <dbReference type="Proteomes" id="UP000277424"/>
    </source>
</evidence>
<evidence type="ECO:0000256" key="16">
    <source>
        <dbReference type="SAM" id="MobiDB-lite"/>
    </source>
</evidence>
<evidence type="ECO:0000313" key="18">
    <source>
        <dbReference type="EMBL" id="RKQ72256.1"/>
    </source>
</evidence>
<comment type="caution">
    <text evidence="18">The sequence shown here is derived from an EMBL/GenBank/DDBJ whole genome shotgun (WGS) entry which is preliminary data.</text>
</comment>
<dbReference type="InterPro" id="IPR000531">
    <property type="entry name" value="Beta-barrel_TonB"/>
</dbReference>
<evidence type="ECO:0000256" key="12">
    <source>
        <dbReference type="ARBA" id="ARBA00023170"/>
    </source>
</evidence>
<keyword evidence="9" id="KW-0406">Ion transport</keyword>
<sequence length="826" mass="90010">MTAPSEAGNGLPATTRSRAVPAALFLATSLLALTAGLPQAQAETAGRVQLAQAERIAFDIPAQPLSSALTSFGRQSGLQVTMDSAIAQGLTSQPLKGSMAPSEALDRLLAGSGLTWLQVNAKTIELRQPHRSGDGALQLSPVRVEGARSADPGKSEGTGSYTIGSSSSATKLDLSIRETPQSVTVMTRQRLDDQGLNEMKDALNQAVGLTLVESGALGTDGNQVYSRGFVLSNFQVNGIPRSTVYGFNDEIADLATYDRVEIVRGSTGLLNGVGDPSASVNLVRKRPTAHFQGYVEGQVGSWDHYRGETDISGPLVENGKLRGRFVTAYQDSDSFIDRLEMDKRVAYGTLEADLSEDTLLTVGLEYQKHNSDQASRGGFPLLYADGTPTDFSRSINSAANWAYFMHDNLTAFGSLEHRFGDGWKVKLDIENSWREYDGLLGYGVRGSLNRDGTGMGIWPGRWNSDLEQTSIGVDLSGPYELLGRRHELMVGASGYHAHRKGQDYPLWYLDDYDPSIPNYFTWSGEIAQPALEPTGWSEEKERQYGVYAATRLRPTDALSVILGSRLAKWEQESRSFPDSGASSATKRAENGVLVPYAGIVYDLTDIWSVYASYTSIFKPQSQKNSAGLTLDPLEGNAYEAGVKAEFYNGLLNASFAVFKIEQDNLAVIDPGQFAPDGSQAYRAAQGTTSKGFEVEMNGELMPGWQIGGGYSRAVPEDANGTRLTTNIPKDSFKLFSTYRLPGEWRDLTVGGNLRWQGDAYSQISGAEFRQDDFTIVDLMLRYQLTDNVSAALNLNNIFDEAYLTDLAYYGYWGEPRNAMLSARATW</sequence>
<dbReference type="CDD" id="cd01347">
    <property type="entry name" value="ligand_gated_channel"/>
    <property type="match status" value="1"/>
</dbReference>
<dbReference type="NCBIfam" id="TIGR01783">
    <property type="entry name" value="TonB-siderophor"/>
    <property type="match status" value="1"/>
</dbReference>
<keyword evidence="10 15" id="KW-0798">TonB box</keyword>
<name>A0A420WMY3_9PROT</name>
<dbReference type="PANTHER" id="PTHR32552:SF74">
    <property type="entry name" value="HYDROXAMATE SIDEROPHORE RECEPTOR FHUE"/>
    <property type="match status" value="1"/>
</dbReference>
<keyword evidence="8" id="KW-0408">Iron</keyword>
<dbReference type="GO" id="GO:0015891">
    <property type="term" value="P:siderophore transport"/>
    <property type="evidence" value="ECO:0007669"/>
    <property type="project" value="InterPro"/>
</dbReference>
<feature type="region of interest" description="Disordered" evidence="16">
    <location>
        <begin position="131"/>
        <end position="166"/>
    </location>
</feature>
<dbReference type="GO" id="GO:0015344">
    <property type="term" value="F:siderophore uptake transmembrane transporter activity"/>
    <property type="evidence" value="ECO:0007669"/>
    <property type="project" value="TreeGrafter"/>
</dbReference>
<comment type="subcellular location">
    <subcellularLocation>
        <location evidence="1 14">Cell outer membrane</location>
        <topology evidence="1 14">Multi-pass membrane protein</topology>
    </subcellularLocation>
</comment>
<keyword evidence="11 14" id="KW-0472">Membrane</keyword>
<dbReference type="InterPro" id="IPR010105">
    <property type="entry name" value="TonB_sidphr_rcpt"/>
</dbReference>
<dbReference type="FunFam" id="2.170.130.10:FF:000010">
    <property type="entry name" value="Ferripyoverdine receptor"/>
    <property type="match status" value="1"/>
</dbReference>
<evidence type="ECO:0000256" key="2">
    <source>
        <dbReference type="ARBA" id="ARBA00009810"/>
    </source>
</evidence>
<evidence type="ECO:0000256" key="7">
    <source>
        <dbReference type="ARBA" id="ARBA00022729"/>
    </source>
</evidence>
<dbReference type="PANTHER" id="PTHR32552">
    <property type="entry name" value="FERRICHROME IRON RECEPTOR-RELATED"/>
    <property type="match status" value="1"/>
</dbReference>
<dbReference type="RefSeq" id="WP_121216640.1">
    <property type="nucleotide sequence ID" value="NZ_RBIG01000001.1"/>
</dbReference>
<feature type="compositionally biased region" description="Low complexity" evidence="16">
    <location>
        <begin position="155"/>
        <end position="166"/>
    </location>
</feature>
<evidence type="ECO:0000256" key="5">
    <source>
        <dbReference type="ARBA" id="ARBA00022496"/>
    </source>
</evidence>
<keyword evidence="7" id="KW-0732">Signal</keyword>
<evidence type="ECO:0000256" key="9">
    <source>
        <dbReference type="ARBA" id="ARBA00023065"/>
    </source>
</evidence>
<comment type="similarity">
    <text evidence="2 14 15">Belongs to the TonB-dependent receptor family.</text>
</comment>
<keyword evidence="12 18" id="KW-0675">Receptor</keyword>
<evidence type="ECO:0000256" key="1">
    <source>
        <dbReference type="ARBA" id="ARBA00004571"/>
    </source>
</evidence>
<evidence type="ECO:0000256" key="15">
    <source>
        <dbReference type="RuleBase" id="RU003357"/>
    </source>
</evidence>
<accession>A0A420WMY3</accession>
<keyword evidence="6 14" id="KW-0812">Transmembrane</keyword>
<dbReference type="Pfam" id="PF07715">
    <property type="entry name" value="Plug"/>
    <property type="match status" value="1"/>
</dbReference>
<dbReference type="InterPro" id="IPR039426">
    <property type="entry name" value="TonB-dep_rcpt-like"/>
</dbReference>
<dbReference type="GO" id="GO:0038023">
    <property type="term" value="F:signaling receptor activity"/>
    <property type="evidence" value="ECO:0007669"/>
    <property type="project" value="InterPro"/>
</dbReference>
<keyword evidence="4 14" id="KW-1134">Transmembrane beta strand</keyword>
<keyword evidence="3 14" id="KW-0813">Transport</keyword>
<gene>
    <name evidence="18" type="ORF">BCL74_0014</name>
</gene>